<name>A0A844GBK6_9BACT</name>
<evidence type="ECO:0000256" key="3">
    <source>
        <dbReference type="ARBA" id="ARBA00021035"/>
    </source>
</evidence>
<evidence type="ECO:0000313" key="14">
    <source>
        <dbReference type="Proteomes" id="UP000435649"/>
    </source>
</evidence>
<dbReference type="InterPro" id="IPR001001">
    <property type="entry name" value="DNA_polIII_beta"/>
</dbReference>
<evidence type="ECO:0000256" key="12">
    <source>
        <dbReference type="SAM" id="MobiDB-lite"/>
    </source>
</evidence>
<comment type="caution">
    <text evidence="13">The sequence shown here is derived from an EMBL/GenBank/DDBJ whole genome shotgun (WGS) entry which is preliminary data.</text>
</comment>
<protein>
    <recommendedName>
        <fullName evidence="3">Beta sliding clamp</fullName>
    </recommendedName>
    <alternativeName>
        <fullName evidence="11">Beta-clamp processivity factor</fullName>
    </alternativeName>
    <alternativeName>
        <fullName evidence="10">DNA polymerase III beta sliding clamp subunit</fullName>
    </alternativeName>
</protein>
<organism evidence="13 14">
    <name type="scientific">Victivallis lenta</name>
    <dbReference type="NCBI Taxonomy" id="2606640"/>
    <lineage>
        <taxon>Bacteria</taxon>
        <taxon>Pseudomonadati</taxon>
        <taxon>Lentisphaerota</taxon>
        <taxon>Lentisphaeria</taxon>
        <taxon>Victivallales</taxon>
        <taxon>Victivallaceae</taxon>
        <taxon>Victivallis</taxon>
    </lineage>
</organism>
<reference evidence="13 14" key="1">
    <citation type="submission" date="2019-08" db="EMBL/GenBank/DDBJ databases">
        <title>In-depth cultivation of the pig gut microbiome towards novel bacterial diversity and tailored functional studies.</title>
        <authorList>
            <person name="Wylensek D."/>
            <person name="Hitch T.C.A."/>
            <person name="Clavel T."/>
        </authorList>
    </citation>
    <scope>NUCLEOTIDE SEQUENCE [LARGE SCALE GENOMIC DNA]</scope>
    <source>
        <strain evidence="13 14">BBE-744-WT-12</strain>
    </source>
</reference>
<dbReference type="GO" id="GO:0006271">
    <property type="term" value="P:DNA strand elongation involved in DNA replication"/>
    <property type="evidence" value="ECO:0007669"/>
    <property type="project" value="TreeGrafter"/>
</dbReference>
<comment type="similarity">
    <text evidence="2">Belongs to the beta sliding clamp family.</text>
</comment>
<evidence type="ECO:0000256" key="9">
    <source>
        <dbReference type="ARBA" id="ARBA00023125"/>
    </source>
</evidence>
<dbReference type="PANTHER" id="PTHR30478">
    <property type="entry name" value="DNA POLYMERASE III SUBUNIT BETA"/>
    <property type="match status" value="1"/>
</dbReference>
<dbReference type="GO" id="GO:0003677">
    <property type="term" value="F:DNA binding"/>
    <property type="evidence" value="ECO:0007669"/>
    <property type="project" value="UniProtKB-KW"/>
</dbReference>
<gene>
    <name evidence="13" type="ORF">FYJ85_21405</name>
</gene>
<dbReference type="SUPFAM" id="SSF55979">
    <property type="entry name" value="DNA clamp"/>
    <property type="match status" value="1"/>
</dbReference>
<evidence type="ECO:0000256" key="11">
    <source>
        <dbReference type="ARBA" id="ARBA00033276"/>
    </source>
</evidence>
<keyword evidence="14" id="KW-1185">Reference proteome</keyword>
<evidence type="ECO:0000256" key="6">
    <source>
        <dbReference type="ARBA" id="ARBA00022695"/>
    </source>
</evidence>
<evidence type="ECO:0000256" key="2">
    <source>
        <dbReference type="ARBA" id="ARBA00010752"/>
    </source>
</evidence>
<dbReference type="GO" id="GO:0005737">
    <property type="term" value="C:cytoplasm"/>
    <property type="evidence" value="ECO:0007669"/>
    <property type="project" value="UniProtKB-SubCell"/>
</dbReference>
<keyword evidence="6" id="KW-0548">Nucleotidyltransferase</keyword>
<evidence type="ECO:0000256" key="8">
    <source>
        <dbReference type="ARBA" id="ARBA00022932"/>
    </source>
</evidence>
<dbReference type="PANTHER" id="PTHR30478:SF0">
    <property type="entry name" value="BETA SLIDING CLAMP"/>
    <property type="match status" value="1"/>
</dbReference>
<evidence type="ECO:0000256" key="5">
    <source>
        <dbReference type="ARBA" id="ARBA00022679"/>
    </source>
</evidence>
<dbReference type="AlphaFoldDB" id="A0A844GBK6"/>
<comment type="subcellular location">
    <subcellularLocation>
        <location evidence="1">Cytoplasm</location>
    </subcellularLocation>
</comment>
<evidence type="ECO:0000256" key="1">
    <source>
        <dbReference type="ARBA" id="ARBA00004496"/>
    </source>
</evidence>
<keyword evidence="5" id="KW-0808">Transferase</keyword>
<dbReference type="EMBL" id="VUNS01000042">
    <property type="protein sequence ID" value="MST99589.1"/>
    <property type="molecule type" value="Genomic_DNA"/>
</dbReference>
<proteinExistence type="inferred from homology"/>
<evidence type="ECO:0000313" key="13">
    <source>
        <dbReference type="EMBL" id="MST99589.1"/>
    </source>
</evidence>
<accession>A0A844GBK6</accession>
<dbReference type="Gene3D" id="3.10.150.10">
    <property type="entry name" value="DNA Polymerase III, subunit A, domain 2"/>
    <property type="match status" value="2"/>
</dbReference>
<feature type="region of interest" description="Disordered" evidence="12">
    <location>
        <begin position="338"/>
        <end position="364"/>
    </location>
</feature>
<dbReference type="InterPro" id="IPR046938">
    <property type="entry name" value="DNA_clamp_sf"/>
</dbReference>
<keyword evidence="4" id="KW-0963">Cytoplasm</keyword>
<evidence type="ECO:0000256" key="4">
    <source>
        <dbReference type="ARBA" id="ARBA00022490"/>
    </source>
</evidence>
<dbReference type="GO" id="GO:0009360">
    <property type="term" value="C:DNA polymerase III complex"/>
    <property type="evidence" value="ECO:0007669"/>
    <property type="project" value="InterPro"/>
</dbReference>
<keyword evidence="9" id="KW-0238">DNA-binding</keyword>
<dbReference type="Proteomes" id="UP000435649">
    <property type="component" value="Unassembled WGS sequence"/>
</dbReference>
<evidence type="ECO:0000256" key="7">
    <source>
        <dbReference type="ARBA" id="ARBA00022705"/>
    </source>
</evidence>
<keyword evidence="8" id="KW-0239">DNA-directed DNA polymerase</keyword>
<dbReference type="GO" id="GO:0003887">
    <property type="term" value="F:DNA-directed DNA polymerase activity"/>
    <property type="evidence" value="ECO:0007669"/>
    <property type="project" value="UniProtKB-KW"/>
</dbReference>
<sequence length="421" mass="46943">MKIEKKVLNDALRILGKMVCQTSPVEVFRGVRFVGTPGDVLAVVTDGTELVSLRIDAEVEGVVDFLVEYRMLREMVRTARGGKIELEGRKVEYPVQEAVPVDATVTELPVEFTDLLASAAPIINRNEPRAVLQGVNLSKDGITVTDGKQLLNLPCSLTLKESITIPFPLALLAARLHDAGTLATWTNGNSQLFQIKIGDFTWSGKAPSGNYPNWKQVIPTGNALDYSITFHEPVQVIDFLKTVPDHEPYHGIELNVTPDGVSVIPTDYPDMHLETTVDHIGALPRAVLVLNKYILLRMLQQGYTKFGAHSDGRIPVVAEGGYGRYLAMPIHILPKHQPQKEEKKMETTENKVVESNDPVPAASPLEELSNNVEELRSKLKHLLDESGILIRKVKEVTLLQKQKEREFIQTRRRLERIKMAM</sequence>
<keyword evidence="7" id="KW-0235">DNA replication</keyword>
<feature type="compositionally biased region" description="Basic and acidic residues" evidence="12">
    <location>
        <begin position="338"/>
        <end position="354"/>
    </location>
</feature>
<evidence type="ECO:0000256" key="10">
    <source>
        <dbReference type="ARBA" id="ARBA00030988"/>
    </source>
</evidence>
<dbReference type="RefSeq" id="WP_154420761.1">
    <property type="nucleotide sequence ID" value="NZ_VUNS01000042.1"/>
</dbReference>